<dbReference type="SUPFAM" id="SSF54001">
    <property type="entry name" value="Cysteine proteinases"/>
    <property type="match status" value="1"/>
</dbReference>
<organism evidence="3 4">
    <name type="scientific">Durusdinium trenchii</name>
    <dbReference type="NCBI Taxonomy" id="1381693"/>
    <lineage>
        <taxon>Eukaryota</taxon>
        <taxon>Sar</taxon>
        <taxon>Alveolata</taxon>
        <taxon>Dinophyceae</taxon>
        <taxon>Suessiales</taxon>
        <taxon>Symbiodiniaceae</taxon>
        <taxon>Durusdinium</taxon>
    </lineage>
</organism>
<gene>
    <name evidence="3" type="ORF">SCF082_LOCUS46067</name>
</gene>
<sequence>MATAYAPTVKTMCVVKVVGDGNCLFHALALHEGGSGEELKAEILDHMEILAEEDEGMRQAWMEEVDFLRSEGPRRWGGQMAIVAYSAMRQKRVLVHEKLADSNNVTVEEHSHEHVAATHILYNGVDHYDALVEMPDPAGLPAAWPQPPPPQYVSMDADDFPLPAAAAVSGSSQAPKKTGKRFQAPRPKKGKGKSKAQKAIAEAAATSKPTESKSDSEPQRDMFSELADGAVTATPTHPHRMVENFIKDLAAQRLREHPTIPPGALREEKDDGKLWPRVFCAFEGCTWASHFGTEDDLHCHLAEAHLPDLQPATAHMLRGRANDALPSVYNAAIAEKCRQQAPLAGASLDRTALKAFADATANDQVESLVCVCCGGIYPRVKEIAEKGDIQWRKPLQVHGEEKSIKFLGHSFDVIHNLIGCEVPICRRCYSDLTKARLPELSYANDMFTGYALKRIYTDRVTAMELICASPALTSMILMSMESRHRNQSHVAAFDETAHMARHRYGARGNVITFPLPTEEVLRALNDFLDSDAPLPRSGKQLGDIVRVILRTNKDGNTTEEEIKTLIHQATVRRQVVVDLILDMKMLGSPAFASLDADAVRANARALPEHGVPQEVLEVIQEVDDRAYSKLQSQKAATPVDGMHTDPAAAGLVFAAQRPRSVVAEGQSLHQAHEVQAAALKDLRENMVPEADRAAGVQPLEIRTGNKLLDQFHSYYWSIAFCFLFPYATAGPDVHNTADDDDAERISRRKAWNPKAPIVGVEAWGAAMQRQVASQFRRDWNFTPALWNYLFRTKINLQPNARIFAVPDESGRGKRMLSSEEICAGTKQIYELLRAGTYVDVNGEHKAIAGDFTKLRYVQNLTPAAARVLANTEARARNVPGTHEVRKTMRHQTHSYRVAYGLACFFTFSPSERDTTLMLRMARARQNDPALSNDSSRASYQRHLPALDVDFIQLSPEALAEALPAYDERKAILARDPLACLNGFLALVGLAFRHIFGIRLCPRCPDCAASGYPCADAFGSNATAAGGVFGRFDAAYGSLECQKSGALHLHGQFFLQCFHQFHPLSELVAQGAEPMLELLRKYSDYSGHVTRKVYCDPEAWSEERDELEREWPEFRQSSLMLSRPSYQSDPGLPATEWLAKYLANDVEALQKYKQHHVHLPDEFGKRQPLEHCRDTKEPSKCKSFFPRDAWLSESPQLICHGLATEKDMPRKSKRSMVGMLWEPCNEPNINGNHPALLASLRCNGDVQLPFRFPITVDTHDRSCSSEQCDTKMPLWTLAREAQINQSAQVGYMCDYQNKRLKVATREVKEWMRGQRELGVDLEGKPTGYLGARVSKRLCADLFARGVCRGAVECANLLLHAESKDPTSAESIKTAPLTDIALVYPIQLLQAVRAQEHWPKETTRAIVDKRCDTPRKITECPFWTVYGARGRRPKVHMLSAYEFAREFDFDLATHPLSMKTHQAQLQDLQKYHAVLTAQGIEEVGNCRRRHLRPQTHYVIQEEGGPAWLPLGHGEYAQPYRHDWVMVQRKRPYVPVLYGAQGVVGESCNCALPTEVKRFVLDFYFTYCLPREYQLIDGLAEDSDNEDIEDDVNFALDEEDVLEAVQTHIKGSQRRKA</sequence>
<dbReference type="InterPro" id="IPR025476">
    <property type="entry name" value="Helitron_helicase-like"/>
</dbReference>
<dbReference type="InterPro" id="IPR046700">
    <property type="entry name" value="DUF6570"/>
</dbReference>
<evidence type="ECO:0000256" key="1">
    <source>
        <dbReference type="SAM" id="MobiDB-lite"/>
    </source>
</evidence>
<dbReference type="InterPro" id="IPR038765">
    <property type="entry name" value="Papain-like_cys_pep_sf"/>
</dbReference>
<dbReference type="EMBL" id="CAXAMM010041253">
    <property type="protein sequence ID" value="CAK9098286.1"/>
    <property type="molecule type" value="Genomic_DNA"/>
</dbReference>
<dbReference type="GO" id="GO:0004386">
    <property type="term" value="F:helicase activity"/>
    <property type="evidence" value="ECO:0007669"/>
    <property type="project" value="UniProtKB-KW"/>
</dbReference>
<dbReference type="Proteomes" id="UP001642464">
    <property type="component" value="Unassembled WGS sequence"/>
</dbReference>
<evidence type="ECO:0000313" key="3">
    <source>
        <dbReference type="EMBL" id="CAK9098286.1"/>
    </source>
</evidence>
<dbReference type="Pfam" id="PF14214">
    <property type="entry name" value="Helitron_like_N"/>
    <property type="match status" value="1"/>
</dbReference>
<keyword evidence="3" id="KW-0067">ATP-binding</keyword>
<keyword evidence="4" id="KW-1185">Reference proteome</keyword>
<dbReference type="CDD" id="cd22744">
    <property type="entry name" value="OTU"/>
    <property type="match status" value="1"/>
</dbReference>
<keyword evidence="3" id="KW-0378">Hydrolase</keyword>
<reference evidence="3 4" key="1">
    <citation type="submission" date="2024-02" db="EMBL/GenBank/DDBJ databases">
        <authorList>
            <person name="Chen Y."/>
            <person name="Shah S."/>
            <person name="Dougan E. K."/>
            <person name="Thang M."/>
            <person name="Chan C."/>
        </authorList>
    </citation>
    <scope>NUCLEOTIDE SEQUENCE [LARGE SCALE GENOMIC DNA]</scope>
</reference>
<dbReference type="Pfam" id="PF20209">
    <property type="entry name" value="DUF6570"/>
    <property type="match status" value="1"/>
</dbReference>
<dbReference type="Gene3D" id="3.90.70.80">
    <property type="match status" value="1"/>
</dbReference>
<accession>A0ABP0RG89</accession>
<protein>
    <submittedName>
        <fullName evidence="3">ATP-dependent DNA helicase</fullName>
    </submittedName>
</protein>
<evidence type="ECO:0000259" key="2">
    <source>
        <dbReference type="PROSITE" id="PS50802"/>
    </source>
</evidence>
<keyword evidence="3" id="KW-0347">Helicase</keyword>
<dbReference type="PROSITE" id="PS50802">
    <property type="entry name" value="OTU"/>
    <property type="match status" value="1"/>
</dbReference>
<name>A0ABP0RG89_9DINO</name>
<feature type="compositionally biased region" description="Basic residues" evidence="1">
    <location>
        <begin position="186"/>
        <end position="196"/>
    </location>
</feature>
<keyword evidence="3" id="KW-0547">Nucleotide-binding</keyword>
<evidence type="ECO:0000313" key="4">
    <source>
        <dbReference type="Proteomes" id="UP001642464"/>
    </source>
</evidence>
<dbReference type="InterPro" id="IPR003323">
    <property type="entry name" value="OTU_dom"/>
</dbReference>
<comment type="caution">
    <text evidence="3">The sequence shown here is derived from an EMBL/GenBank/DDBJ whole genome shotgun (WGS) entry which is preliminary data.</text>
</comment>
<feature type="region of interest" description="Disordered" evidence="1">
    <location>
        <begin position="166"/>
        <end position="219"/>
    </location>
</feature>
<proteinExistence type="predicted"/>
<feature type="compositionally biased region" description="Low complexity" evidence="1">
    <location>
        <begin position="197"/>
        <end position="208"/>
    </location>
</feature>
<feature type="compositionally biased region" description="Basic and acidic residues" evidence="1">
    <location>
        <begin position="210"/>
        <end position="219"/>
    </location>
</feature>
<feature type="domain" description="OTU" evidence="2">
    <location>
        <begin position="12"/>
        <end position="134"/>
    </location>
</feature>